<evidence type="ECO:0000313" key="2">
    <source>
        <dbReference type="EMBL" id="AGM05015.1"/>
    </source>
</evidence>
<dbReference type="PATRIC" id="fig|1156913.3.peg.2485"/>
<dbReference type="KEGG" id="aoi:AORI_2427"/>
<keyword evidence="3" id="KW-1185">Reference proteome</keyword>
<protein>
    <submittedName>
        <fullName evidence="2">HxlR family transcriptional regulator</fullName>
    </submittedName>
</protein>
<dbReference type="InterPro" id="IPR036390">
    <property type="entry name" value="WH_DNA-bd_sf"/>
</dbReference>
<sequence>MRAKGEPVILAHIKEGVHRYGELWRRHVEYRLSEEGERLRPALQALYDWGTRRAADRGIAFEPLPIH</sequence>
<gene>
    <name evidence="2" type="ORF">AORI_2427</name>
</gene>
<evidence type="ECO:0000313" key="3">
    <source>
        <dbReference type="Proteomes" id="UP000013968"/>
    </source>
</evidence>
<dbReference type="Gene3D" id="1.10.10.10">
    <property type="entry name" value="Winged helix-like DNA-binding domain superfamily/Winged helix DNA-binding domain"/>
    <property type="match status" value="1"/>
</dbReference>
<dbReference type="Pfam" id="PF01638">
    <property type="entry name" value="HxlR"/>
    <property type="match status" value="1"/>
</dbReference>
<dbReference type="InterPro" id="IPR036388">
    <property type="entry name" value="WH-like_DNA-bd_sf"/>
</dbReference>
<name>R4SQY5_9PSEU</name>
<dbReference type="HOGENOM" id="CLU_2802969_0_0_11"/>
<dbReference type="SUPFAM" id="SSF46785">
    <property type="entry name" value="Winged helix' DNA-binding domain"/>
    <property type="match status" value="1"/>
</dbReference>
<proteinExistence type="predicted"/>
<feature type="domain" description="HTH hxlR-type" evidence="1">
    <location>
        <begin position="27"/>
        <end position="53"/>
    </location>
</feature>
<dbReference type="InterPro" id="IPR002577">
    <property type="entry name" value="HTH_HxlR"/>
</dbReference>
<dbReference type="Proteomes" id="UP000013968">
    <property type="component" value="Chromosome"/>
</dbReference>
<organism evidence="2 3">
    <name type="scientific">Amycolatopsis keratiniphila</name>
    <dbReference type="NCBI Taxonomy" id="129921"/>
    <lineage>
        <taxon>Bacteria</taxon>
        <taxon>Bacillati</taxon>
        <taxon>Actinomycetota</taxon>
        <taxon>Actinomycetes</taxon>
        <taxon>Pseudonocardiales</taxon>
        <taxon>Pseudonocardiaceae</taxon>
        <taxon>Amycolatopsis</taxon>
        <taxon>Amycolatopsis japonica group</taxon>
    </lineage>
</organism>
<evidence type="ECO:0000259" key="1">
    <source>
        <dbReference type="Pfam" id="PF01638"/>
    </source>
</evidence>
<dbReference type="AlphaFoldDB" id="R4SQY5"/>
<reference evidence="2 3" key="1">
    <citation type="journal article" date="2013" name="BMC Genomics">
        <title>ContigScape: a Cytoscape plugin facilitating microbial genome gap closing.</title>
        <authorList>
            <person name="Tang B."/>
            <person name="Wang Q."/>
            <person name="Yang M."/>
            <person name="Xie F."/>
            <person name="Zhu Y."/>
            <person name="Zhuo Y."/>
            <person name="Wang S."/>
            <person name="Gao H."/>
            <person name="Ding X."/>
            <person name="Zhang L."/>
            <person name="Zhao G."/>
            <person name="Zheng H."/>
        </authorList>
    </citation>
    <scope>NUCLEOTIDE SEQUENCE [LARGE SCALE GENOMIC DNA]</scope>
    <source>
        <strain evidence="2 3">HCCB10007</strain>
    </source>
</reference>
<dbReference type="EMBL" id="CP003410">
    <property type="protein sequence ID" value="AGM05015.1"/>
    <property type="molecule type" value="Genomic_DNA"/>
</dbReference>
<accession>R4SQY5</accession>
<dbReference type="RefSeq" id="WP_016332801.1">
    <property type="nucleotide sequence ID" value="NC_021252.1"/>
</dbReference>